<dbReference type="OrthoDB" id="9802350at2"/>
<sequence length="225" mass="26162">MNYPILFFDLDETLFDTKKNSKEALRKITVIPGFPFTDEQVMYWNRLSDKLWEQFSDEKITRTELLNTRFEKFFDHYGVKVDGVICEQEFEKHLVNEGNLLPHAKELLMKLSSRRVFAVTNGSKYKQLPQLNKAGLTPYFEGLLMAEDIGYRKPDPKFFQTIMQKIGIDSKDKILMIGDSLTADIKGARQFGIDSVWYNPQKLSNTTNIKPSYEIEDLISVLEII</sequence>
<dbReference type="InterPro" id="IPR023214">
    <property type="entry name" value="HAD_sf"/>
</dbReference>
<dbReference type="InterPro" id="IPR011951">
    <property type="entry name" value="HAD-SF_hydro_IA_YjjG/PynA"/>
</dbReference>
<reference evidence="1 2" key="1">
    <citation type="submission" date="2017-05" db="EMBL/GenBank/DDBJ databases">
        <title>Lactobacillus nurukis nov., sp. nov., isolated from nuruk.</title>
        <authorList>
            <person name="Kim S.-J."/>
        </authorList>
    </citation>
    <scope>NUCLEOTIDE SEQUENCE [LARGE SCALE GENOMIC DNA]</scope>
    <source>
        <strain evidence="1 2">SYF10-1a</strain>
    </source>
</reference>
<dbReference type="PANTHER" id="PTHR47478:SF1">
    <property type="entry name" value="PYRIMIDINE 5'-NUCLEOTIDASE YJJG"/>
    <property type="match status" value="1"/>
</dbReference>
<comment type="caution">
    <text evidence="1">The sequence shown here is derived from an EMBL/GenBank/DDBJ whole genome shotgun (WGS) entry which is preliminary data.</text>
</comment>
<evidence type="ECO:0000313" key="2">
    <source>
        <dbReference type="Proteomes" id="UP000235649"/>
    </source>
</evidence>
<dbReference type="SFLD" id="SFLDS00003">
    <property type="entry name" value="Haloacid_Dehalogenase"/>
    <property type="match status" value="1"/>
</dbReference>
<dbReference type="InterPro" id="IPR023198">
    <property type="entry name" value="PGP-like_dom2"/>
</dbReference>
<dbReference type="InterPro" id="IPR036412">
    <property type="entry name" value="HAD-like_sf"/>
</dbReference>
<gene>
    <name evidence="1" type="ORF">CBP76_00390</name>
</gene>
<dbReference type="RefSeq" id="WP_102194948.1">
    <property type="nucleotide sequence ID" value="NZ_NIPR01000001.1"/>
</dbReference>
<dbReference type="Proteomes" id="UP000235649">
    <property type="component" value="Unassembled WGS sequence"/>
</dbReference>
<dbReference type="SFLD" id="SFLDG01129">
    <property type="entry name" value="C1.5:_HAD__Beta-PGM__Phosphata"/>
    <property type="match status" value="1"/>
</dbReference>
<dbReference type="Gene3D" id="1.10.150.240">
    <property type="entry name" value="Putative phosphatase, domain 2"/>
    <property type="match status" value="1"/>
</dbReference>
<organism evidence="1 2">
    <name type="scientific">Companilactobacillus nuruki</name>
    <dbReference type="NCBI Taxonomy" id="1993540"/>
    <lineage>
        <taxon>Bacteria</taxon>
        <taxon>Bacillati</taxon>
        <taxon>Bacillota</taxon>
        <taxon>Bacilli</taxon>
        <taxon>Lactobacillales</taxon>
        <taxon>Lactobacillaceae</taxon>
        <taxon>Companilactobacillus</taxon>
    </lineage>
</organism>
<dbReference type="GO" id="GO:0008253">
    <property type="term" value="F:5'-nucleotidase activity"/>
    <property type="evidence" value="ECO:0007669"/>
    <property type="project" value="InterPro"/>
</dbReference>
<dbReference type="PRINTS" id="PR00413">
    <property type="entry name" value="HADHALOGNASE"/>
</dbReference>
<dbReference type="PANTHER" id="PTHR47478">
    <property type="match status" value="1"/>
</dbReference>
<accession>A0A2N7AXM2</accession>
<dbReference type="SFLD" id="SFLDG01135">
    <property type="entry name" value="C1.5.6:_HAD__Beta-PGM__Phospha"/>
    <property type="match status" value="1"/>
</dbReference>
<proteinExistence type="predicted"/>
<dbReference type="NCBIfam" id="TIGR01509">
    <property type="entry name" value="HAD-SF-IA-v3"/>
    <property type="match status" value="1"/>
</dbReference>
<dbReference type="InterPro" id="IPR052550">
    <property type="entry name" value="Pyrimidine_5'-ntase_YjjG"/>
</dbReference>
<dbReference type="Gene3D" id="3.40.50.1000">
    <property type="entry name" value="HAD superfamily/HAD-like"/>
    <property type="match status" value="1"/>
</dbReference>
<dbReference type="InterPro" id="IPR006439">
    <property type="entry name" value="HAD-SF_hydro_IA"/>
</dbReference>
<dbReference type="NCBIfam" id="TIGR01549">
    <property type="entry name" value="HAD-SF-IA-v1"/>
    <property type="match status" value="1"/>
</dbReference>
<dbReference type="SUPFAM" id="SSF56784">
    <property type="entry name" value="HAD-like"/>
    <property type="match status" value="1"/>
</dbReference>
<protein>
    <submittedName>
        <fullName evidence="1">Noncanonical pyrimidine nucleotidase, YjjG family</fullName>
    </submittedName>
</protein>
<evidence type="ECO:0000313" key="1">
    <source>
        <dbReference type="EMBL" id="PMD73837.1"/>
    </source>
</evidence>
<name>A0A2N7AXM2_9LACO</name>
<keyword evidence="2" id="KW-1185">Reference proteome</keyword>
<dbReference type="AlphaFoldDB" id="A0A2N7AXM2"/>
<dbReference type="EMBL" id="NIPR01000001">
    <property type="protein sequence ID" value="PMD73837.1"/>
    <property type="molecule type" value="Genomic_DNA"/>
</dbReference>
<dbReference type="Pfam" id="PF00702">
    <property type="entry name" value="Hydrolase"/>
    <property type="match status" value="1"/>
</dbReference>
<dbReference type="NCBIfam" id="TIGR02254">
    <property type="entry name" value="YjjG_YfnB"/>
    <property type="match status" value="1"/>
</dbReference>